<evidence type="ECO:0000256" key="1">
    <source>
        <dbReference type="SAM" id="Coils"/>
    </source>
</evidence>
<feature type="compositionally biased region" description="Acidic residues" evidence="2">
    <location>
        <begin position="89"/>
        <end position="100"/>
    </location>
</feature>
<gene>
    <name evidence="3" type="ORF">P3T76_010513</name>
</gene>
<name>A0AAD9GCF7_9STRA</name>
<dbReference type="AlphaFoldDB" id="A0AAD9GCF7"/>
<organism evidence="3 4">
    <name type="scientific">Phytophthora citrophthora</name>
    <dbReference type="NCBI Taxonomy" id="4793"/>
    <lineage>
        <taxon>Eukaryota</taxon>
        <taxon>Sar</taxon>
        <taxon>Stramenopiles</taxon>
        <taxon>Oomycota</taxon>
        <taxon>Peronosporomycetes</taxon>
        <taxon>Peronosporales</taxon>
        <taxon>Peronosporaceae</taxon>
        <taxon>Phytophthora</taxon>
    </lineage>
</organism>
<feature type="coiled-coil region" evidence="1">
    <location>
        <begin position="188"/>
        <end position="219"/>
    </location>
</feature>
<dbReference type="PANTHER" id="PTHR35796">
    <property type="entry name" value="HYPOTHETICAL CYTOSOLIC PROTEIN"/>
    <property type="match status" value="1"/>
</dbReference>
<dbReference type="PANTHER" id="PTHR35796:SF3">
    <property type="entry name" value="BHLH DOMAIN-CONTAINING PROTEIN"/>
    <property type="match status" value="1"/>
</dbReference>
<accession>A0AAD9GCF7</accession>
<reference evidence="3" key="1">
    <citation type="submission" date="2023-08" db="EMBL/GenBank/DDBJ databases">
        <title>Reference Genome Resource for the Citrus Pathogen Phytophthora citrophthora.</title>
        <authorList>
            <person name="Moller H."/>
            <person name="Coetzee B."/>
            <person name="Rose L.J."/>
            <person name="Van Niekerk J.M."/>
        </authorList>
    </citation>
    <scope>NUCLEOTIDE SEQUENCE</scope>
    <source>
        <strain evidence="3">STE-U-9442</strain>
    </source>
</reference>
<sequence length="494" mass="55761">MHLTTIDTPHLVRSERSHSLEFMEDNHPEPTLVGTESEMDIDIYTTDQLLGSVDVNTLLDEISTPRVQASGSKPTLLSAGVNYATLTETSDESAVSDDSDGPTSANSTLSVRTPTLVEEKSTLAKKPQSKSRKELILQQRNLLEELTVRLEELMSPPSRSRVESGIQPLATSTAPLWKLAAIRQLGRRRDAEEENVRLREMLELQVEEAKCLQRILKRRRKIQMMEDMLGMKRRKIGKLPLASIDNNQSFAEMIRDVDDLYSNLESTFASKGFDEMPCPGQKRKVDCNVVDGIFYERMQKTVIPFAIHETEKAVWKVLMDHGTGSVKRLKDFSNMVDFHGEQAEETCDTITCSYFAATPGNADASGAQVRKVVRKYTEDDKVVFIYKMVAEPRGKCTTTLLGYQLHSVLQIVMHRRKSSIEDRDTKLSIYFSVQRYGLRSEIPAKFCQPEHLDVGIAMWDKLIAGIALEVENTLIDDTLATKTKSKKIQELDII</sequence>
<evidence type="ECO:0000313" key="3">
    <source>
        <dbReference type="EMBL" id="KAK1935819.1"/>
    </source>
</evidence>
<dbReference type="EMBL" id="JASMQC010000022">
    <property type="protein sequence ID" value="KAK1935819.1"/>
    <property type="molecule type" value="Genomic_DNA"/>
</dbReference>
<evidence type="ECO:0000256" key="2">
    <source>
        <dbReference type="SAM" id="MobiDB-lite"/>
    </source>
</evidence>
<comment type="caution">
    <text evidence="3">The sequence shown here is derived from an EMBL/GenBank/DDBJ whole genome shotgun (WGS) entry which is preliminary data.</text>
</comment>
<protein>
    <recommendedName>
        <fullName evidence="5">M96 mating-specific protein family</fullName>
    </recommendedName>
</protein>
<feature type="compositionally biased region" description="Polar residues" evidence="2">
    <location>
        <begin position="101"/>
        <end position="113"/>
    </location>
</feature>
<keyword evidence="4" id="KW-1185">Reference proteome</keyword>
<feature type="region of interest" description="Disordered" evidence="2">
    <location>
        <begin position="89"/>
        <end position="117"/>
    </location>
</feature>
<evidence type="ECO:0008006" key="5">
    <source>
        <dbReference type="Google" id="ProtNLM"/>
    </source>
</evidence>
<dbReference type="Proteomes" id="UP001259832">
    <property type="component" value="Unassembled WGS sequence"/>
</dbReference>
<evidence type="ECO:0000313" key="4">
    <source>
        <dbReference type="Proteomes" id="UP001259832"/>
    </source>
</evidence>
<proteinExistence type="predicted"/>
<keyword evidence="1" id="KW-0175">Coiled coil</keyword>